<protein>
    <submittedName>
        <fullName evidence="2">Uncharacterized protein</fullName>
    </submittedName>
</protein>
<evidence type="ECO:0000313" key="2">
    <source>
        <dbReference type="EMBL" id="CAI9284126.1"/>
    </source>
</evidence>
<evidence type="ECO:0000313" key="3">
    <source>
        <dbReference type="Proteomes" id="UP001177003"/>
    </source>
</evidence>
<proteinExistence type="predicted"/>
<sequence>MPLLMPLKALWGFTEYSSNPGLLCITLDVSSTINMFCHFYIPMSNEDWVSFSPCHGLVEICDGLLNSIKYWKEELFFVHVSAFSGPITYDATAGSVADPVPELSPDEQLITER</sequence>
<gene>
    <name evidence="2" type="ORF">LSALG_LOCUS23679</name>
</gene>
<organism evidence="2 3">
    <name type="scientific">Lactuca saligna</name>
    <name type="common">Willowleaf lettuce</name>
    <dbReference type="NCBI Taxonomy" id="75948"/>
    <lineage>
        <taxon>Eukaryota</taxon>
        <taxon>Viridiplantae</taxon>
        <taxon>Streptophyta</taxon>
        <taxon>Embryophyta</taxon>
        <taxon>Tracheophyta</taxon>
        <taxon>Spermatophyta</taxon>
        <taxon>Magnoliopsida</taxon>
        <taxon>eudicotyledons</taxon>
        <taxon>Gunneridae</taxon>
        <taxon>Pentapetalae</taxon>
        <taxon>asterids</taxon>
        <taxon>campanulids</taxon>
        <taxon>Asterales</taxon>
        <taxon>Asteraceae</taxon>
        <taxon>Cichorioideae</taxon>
        <taxon>Cichorieae</taxon>
        <taxon>Lactucinae</taxon>
        <taxon>Lactuca</taxon>
    </lineage>
</organism>
<name>A0AA36E5S8_LACSI</name>
<dbReference type="EMBL" id="OX465081">
    <property type="protein sequence ID" value="CAI9284126.1"/>
    <property type="molecule type" value="Genomic_DNA"/>
</dbReference>
<keyword evidence="3" id="KW-1185">Reference proteome</keyword>
<accession>A0AA36E5S8</accession>
<evidence type="ECO:0000256" key="1">
    <source>
        <dbReference type="SAM" id="MobiDB-lite"/>
    </source>
</evidence>
<dbReference type="Proteomes" id="UP001177003">
    <property type="component" value="Chromosome 5"/>
</dbReference>
<reference evidence="2" key="1">
    <citation type="submission" date="2023-04" db="EMBL/GenBank/DDBJ databases">
        <authorList>
            <person name="Vijverberg K."/>
            <person name="Xiong W."/>
            <person name="Schranz E."/>
        </authorList>
    </citation>
    <scope>NUCLEOTIDE SEQUENCE</scope>
</reference>
<dbReference type="AlphaFoldDB" id="A0AA36E5S8"/>
<feature type="region of interest" description="Disordered" evidence="1">
    <location>
        <begin position="92"/>
        <end position="113"/>
    </location>
</feature>